<accession>A0A7C2FFB9</accession>
<proteinExistence type="predicted"/>
<protein>
    <submittedName>
        <fullName evidence="2">Uncharacterized protein</fullName>
    </submittedName>
</protein>
<comment type="caution">
    <text evidence="2">The sequence shown here is derived from an EMBL/GenBank/DDBJ whole genome shotgun (WGS) entry which is preliminary data.</text>
</comment>
<dbReference type="AlphaFoldDB" id="A0A7C2FFB9"/>
<reference evidence="2" key="1">
    <citation type="journal article" date="2020" name="mSystems">
        <title>Genome- and Community-Level Interaction Insights into Carbon Utilization and Element Cycling Functions of Hydrothermarchaeota in Hydrothermal Sediment.</title>
        <authorList>
            <person name="Zhou Z."/>
            <person name="Liu Y."/>
            <person name="Xu W."/>
            <person name="Pan J."/>
            <person name="Luo Z.H."/>
            <person name="Li M."/>
        </authorList>
    </citation>
    <scope>NUCLEOTIDE SEQUENCE [LARGE SCALE GENOMIC DNA]</scope>
    <source>
        <strain evidence="2">SpSt-23</strain>
    </source>
</reference>
<dbReference type="EMBL" id="DSJT01000029">
    <property type="protein sequence ID" value="HEF87722.1"/>
    <property type="molecule type" value="Genomic_DNA"/>
</dbReference>
<keyword evidence="1" id="KW-0175">Coiled coil</keyword>
<gene>
    <name evidence="2" type="ORF">ENP55_05475</name>
</gene>
<evidence type="ECO:0000313" key="2">
    <source>
        <dbReference type="EMBL" id="HEF87722.1"/>
    </source>
</evidence>
<evidence type="ECO:0000256" key="1">
    <source>
        <dbReference type="SAM" id="Coils"/>
    </source>
</evidence>
<sequence length="170" mass="18997">MSYGEAYSASTPISIVNLAEEEVRKLAEELSEYLSVYSVLEDEKVYGRILGLVNRFLELASPITYYPELASAIFSKVELRLWEVEIPGELLKELFLNTYRLKQATLAGRSEELETVGKALAVVLTDLYTRLEADELIDMVNQLENSTETSEGLEKILSLSVLTLIAATNP</sequence>
<feature type="coiled-coil region" evidence="1">
    <location>
        <begin position="16"/>
        <end position="43"/>
    </location>
</feature>
<organism evidence="2">
    <name type="scientific">Thermosphaera aggregans</name>
    <dbReference type="NCBI Taxonomy" id="54254"/>
    <lineage>
        <taxon>Archaea</taxon>
        <taxon>Thermoproteota</taxon>
        <taxon>Thermoprotei</taxon>
        <taxon>Desulfurococcales</taxon>
        <taxon>Desulfurococcaceae</taxon>
        <taxon>Thermosphaera</taxon>
    </lineage>
</organism>
<name>A0A7C2FFB9_9CREN</name>